<name>A0ABQ5YU18_9BURK</name>
<dbReference type="PANTHER" id="PTHR43319:SF3">
    <property type="entry name" value="BETA-LACTAMASE-RELATED DOMAIN-CONTAINING PROTEIN"/>
    <property type="match status" value="1"/>
</dbReference>
<dbReference type="Pfam" id="PF00144">
    <property type="entry name" value="Beta-lactamase"/>
    <property type="match status" value="1"/>
</dbReference>
<dbReference type="InterPro" id="IPR012338">
    <property type="entry name" value="Beta-lactam/transpept-like"/>
</dbReference>
<protein>
    <submittedName>
        <fullName evidence="2">EstA family serine hydrolase</fullName>
    </submittedName>
</protein>
<evidence type="ECO:0000259" key="1">
    <source>
        <dbReference type="Pfam" id="PF00144"/>
    </source>
</evidence>
<proteinExistence type="predicted"/>
<dbReference type="PANTHER" id="PTHR43319">
    <property type="entry name" value="BETA-LACTAMASE-RELATED"/>
    <property type="match status" value="1"/>
</dbReference>
<dbReference type="EMBL" id="BSOJ01000013">
    <property type="protein sequence ID" value="GLR26269.1"/>
    <property type="molecule type" value="Genomic_DNA"/>
</dbReference>
<gene>
    <name evidence="2" type="primary">yfeW</name>
    <name evidence="2" type="ORF">GCM10007875_13580</name>
</gene>
<evidence type="ECO:0000313" key="2">
    <source>
        <dbReference type="EMBL" id="GLR26269.1"/>
    </source>
</evidence>
<dbReference type="InterPro" id="IPR001466">
    <property type="entry name" value="Beta-lactam-related"/>
</dbReference>
<accession>A0ABQ5YU18</accession>
<keyword evidence="2" id="KW-0378">Hydrolase</keyword>
<dbReference type="Gene3D" id="3.40.710.10">
    <property type="entry name" value="DD-peptidase/beta-lactamase superfamily"/>
    <property type="match status" value="1"/>
</dbReference>
<reference evidence="3" key="1">
    <citation type="journal article" date="2019" name="Int. J. Syst. Evol. Microbiol.">
        <title>The Global Catalogue of Microorganisms (GCM) 10K type strain sequencing project: providing services to taxonomists for standard genome sequencing and annotation.</title>
        <authorList>
            <consortium name="The Broad Institute Genomics Platform"/>
            <consortium name="The Broad Institute Genome Sequencing Center for Infectious Disease"/>
            <person name="Wu L."/>
            <person name="Ma J."/>
        </authorList>
    </citation>
    <scope>NUCLEOTIDE SEQUENCE [LARGE SCALE GENOMIC DNA]</scope>
    <source>
        <strain evidence="3">NBRC 105857</strain>
    </source>
</reference>
<dbReference type="SUPFAM" id="SSF56601">
    <property type="entry name" value="beta-lactamase/transpeptidase-like"/>
    <property type="match status" value="1"/>
</dbReference>
<evidence type="ECO:0000313" key="3">
    <source>
        <dbReference type="Proteomes" id="UP001156664"/>
    </source>
</evidence>
<sequence>MEVTSNFYTVTFMFKKVNVVNVPKKLHAVTDIDTQSEVSPYDVGMTRDGVEAIWNSVEGFYKTGLQPGLSMTIRRHGEIVLNRAIGHRKITGLDSSQVDTDHALLKTDTPICLFSASKAITAMLVHKLHEDGKVDLNERVATYMPEFACNGKENITLSMVLSHRAGIPVIPMTNPHPSLLFKWDSVIDLINSAHTGKGDGSQQAYHAIVGGYVLGEVIQRVTGKSVNDYLLDTISKPLNAKYLSYGLKANDHQHAAHNYSTGAPPVFPINVLAKRALNIDFEKVAAISNTTDFMNSVIPAGNIYGTADDVSRFYQMMLDKGQFNGKRLFEEDTVKRATKPVGNLTVDKTLMIPMRFSEGFMLGENLFSLFGVKARKAFGHLGLINIVSWADPTRDISVSFLNTGKSLDPRTLPALGKILIAVSRNCQPLKK</sequence>
<dbReference type="InterPro" id="IPR052907">
    <property type="entry name" value="Beta-lactamase/esterase"/>
</dbReference>
<keyword evidence="3" id="KW-1185">Reference proteome</keyword>
<dbReference type="Proteomes" id="UP001156664">
    <property type="component" value="Unassembled WGS sequence"/>
</dbReference>
<comment type="caution">
    <text evidence="2">The sequence shown here is derived from an EMBL/GenBank/DDBJ whole genome shotgun (WGS) entry which is preliminary data.</text>
</comment>
<dbReference type="GO" id="GO:0016787">
    <property type="term" value="F:hydrolase activity"/>
    <property type="evidence" value="ECO:0007669"/>
    <property type="project" value="UniProtKB-KW"/>
</dbReference>
<feature type="domain" description="Beta-lactamase-related" evidence="1">
    <location>
        <begin position="64"/>
        <end position="406"/>
    </location>
</feature>
<organism evidence="2 3">
    <name type="scientific">Limnobacter litoralis</name>
    <dbReference type="NCBI Taxonomy" id="481366"/>
    <lineage>
        <taxon>Bacteria</taxon>
        <taxon>Pseudomonadati</taxon>
        <taxon>Pseudomonadota</taxon>
        <taxon>Betaproteobacteria</taxon>
        <taxon>Burkholderiales</taxon>
        <taxon>Burkholderiaceae</taxon>
        <taxon>Limnobacter</taxon>
    </lineage>
</organism>